<protein>
    <submittedName>
        <fullName evidence="3">Uncharacterized protein</fullName>
    </submittedName>
</protein>
<evidence type="ECO:0000313" key="3">
    <source>
        <dbReference type="EMBL" id="JAT90901.1"/>
    </source>
</evidence>
<feature type="compositionally biased region" description="Polar residues" evidence="1">
    <location>
        <begin position="92"/>
        <end position="112"/>
    </location>
</feature>
<feature type="region of interest" description="Disordered" evidence="1">
    <location>
        <begin position="87"/>
        <end position="113"/>
    </location>
</feature>
<organism evidence="3">
    <name type="scientific">Pectinophora gossypiella</name>
    <name type="common">Cotton pink bollworm</name>
    <name type="synonym">Depressaria gossypiella</name>
    <dbReference type="NCBI Taxonomy" id="13191"/>
    <lineage>
        <taxon>Eukaryota</taxon>
        <taxon>Metazoa</taxon>
        <taxon>Ecdysozoa</taxon>
        <taxon>Arthropoda</taxon>
        <taxon>Hexapoda</taxon>
        <taxon>Insecta</taxon>
        <taxon>Pterygota</taxon>
        <taxon>Neoptera</taxon>
        <taxon>Endopterygota</taxon>
        <taxon>Lepidoptera</taxon>
        <taxon>Glossata</taxon>
        <taxon>Ditrysia</taxon>
        <taxon>Gelechioidea</taxon>
        <taxon>Gelechiidae</taxon>
        <taxon>Apatetrinae</taxon>
        <taxon>Pectinophora</taxon>
    </lineage>
</organism>
<feature type="compositionally biased region" description="Polar residues" evidence="1">
    <location>
        <begin position="285"/>
        <end position="315"/>
    </location>
</feature>
<feature type="region of interest" description="Disordered" evidence="1">
    <location>
        <begin position="280"/>
        <end position="347"/>
    </location>
</feature>
<evidence type="ECO:0000256" key="1">
    <source>
        <dbReference type="SAM" id="MobiDB-lite"/>
    </source>
</evidence>
<evidence type="ECO:0000256" key="2">
    <source>
        <dbReference type="SAM" id="SignalP"/>
    </source>
</evidence>
<feature type="compositionally biased region" description="Basic and acidic residues" evidence="1">
    <location>
        <begin position="317"/>
        <end position="330"/>
    </location>
</feature>
<dbReference type="AlphaFoldDB" id="A0A1E1WVU7"/>
<feature type="chain" id="PRO_5009115828" evidence="2">
    <location>
        <begin position="25"/>
        <end position="450"/>
    </location>
</feature>
<keyword evidence="2" id="KW-0732">Signal</keyword>
<dbReference type="OrthoDB" id="8187220at2759"/>
<proteinExistence type="predicted"/>
<dbReference type="EMBL" id="GDQN01000153">
    <property type="protein sequence ID" value="JAT90901.1"/>
    <property type="molecule type" value="Transcribed_RNA"/>
</dbReference>
<reference evidence="3" key="1">
    <citation type="submission" date="2015-09" db="EMBL/GenBank/DDBJ databases">
        <title>De novo assembly of Pectinophora gossypiella (Pink Bollworm) gut transcriptome.</title>
        <authorList>
            <person name="Tassone E.E."/>
        </authorList>
    </citation>
    <scope>NUCLEOTIDE SEQUENCE</scope>
</reference>
<gene>
    <name evidence="3" type="ORF">g.8153</name>
</gene>
<feature type="signal peptide" evidence="2">
    <location>
        <begin position="1"/>
        <end position="24"/>
    </location>
</feature>
<sequence>MYHRERRKMTFLLFNCLLISAALSKSIEPAEKSTLDPVGDNFENNIIDFDEDFSVKFNKKYGAVPWESSEKFNKEINRYTVIKDNNKEKPSISAQNDTDVNPSSTEQSTTDEYNVIPLELVSTTQDTLQSIIDSTTEPDLTVIPLSTTAKSVPEIEIEPTVALPTSTETVETTTELTLNDKVLEESNDSETTTIKREVTSNMNDHTDVTTDAFNITTTDKAETVPNTTEYETTTTIITTEINKQSHDTTRHDTTEIITTTTESSRNQTNVTKQLKLNNTKEEQVKTTNSTAVITNDPKANNTKTQEVLNTNSSRVIESFHPDSSESREDLPSFSELDASDETEVPEDYYDSKDVLPTTAPKTDALSVIFGLAGSVVESVVESVAERVVPKSIFDLFKRMQKQNEALEAERLRSREENGGLGQFGRGILKSISSGLSKPLSQLMQGVRDIG</sequence>
<feature type="non-terminal residue" evidence="3">
    <location>
        <position position="450"/>
    </location>
</feature>
<name>A0A1E1WVU7_PECGO</name>
<feature type="compositionally biased region" description="Acidic residues" evidence="1">
    <location>
        <begin position="337"/>
        <end position="347"/>
    </location>
</feature>
<accession>A0A1E1WVU7</accession>